<accession>A0AA41QCE5</accession>
<name>A0AA41QCE5_9MICO</name>
<dbReference type="EMBL" id="JAKGSG010000025">
    <property type="protein sequence ID" value="MCF4120865.1"/>
    <property type="molecule type" value="Genomic_DNA"/>
</dbReference>
<reference evidence="1" key="1">
    <citation type="submission" date="2022-01" db="EMBL/GenBank/DDBJ databases">
        <title>Antribacter sp. nov., isolated from Guizhou of China.</title>
        <authorList>
            <person name="Chengliang C."/>
            <person name="Ya Z."/>
        </authorList>
    </citation>
    <scope>NUCLEOTIDE SEQUENCE</scope>
    <source>
        <strain evidence="1">KLBMP 9083</strain>
    </source>
</reference>
<evidence type="ECO:0000313" key="1">
    <source>
        <dbReference type="EMBL" id="MCF4120865.1"/>
    </source>
</evidence>
<organism evidence="1 2">
    <name type="scientific">Antribacter soli</name>
    <dbReference type="NCBI Taxonomy" id="2910976"/>
    <lineage>
        <taxon>Bacteria</taxon>
        <taxon>Bacillati</taxon>
        <taxon>Actinomycetota</taxon>
        <taxon>Actinomycetes</taxon>
        <taxon>Micrococcales</taxon>
        <taxon>Promicromonosporaceae</taxon>
        <taxon>Antribacter</taxon>
    </lineage>
</organism>
<dbReference type="Proteomes" id="UP001165405">
    <property type="component" value="Unassembled WGS sequence"/>
</dbReference>
<protein>
    <submittedName>
        <fullName evidence="1">Uncharacterized protein</fullName>
    </submittedName>
</protein>
<gene>
    <name evidence="1" type="ORF">L1785_07720</name>
</gene>
<dbReference type="RefSeq" id="WP_236088635.1">
    <property type="nucleotide sequence ID" value="NZ_JAKGSG010000025.1"/>
</dbReference>
<comment type="caution">
    <text evidence="1">The sequence shown here is derived from an EMBL/GenBank/DDBJ whole genome shotgun (WGS) entry which is preliminary data.</text>
</comment>
<proteinExistence type="predicted"/>
<evidence type="ECO:0000313" key="2">
    <source>
        <dbReference type="Proteomes" id="UP001165405"/>
    </source>
</evidence>
<keyword evidence="2" id="KW-1185">Reference proteome</keyword>
<sequence length="86" mass="9168">MGMQANEETQAAQDERSAVEEAFTTLLAAAGAPPLAAVVYELRADVVRPGRLRLVVGPEGAHWKVAEARPARMVLRAGLDLDDPGF</sequence>
<dbReference type="AlphaFoldDB" id="A0AA41QCE5"/>